<feature type="coiled-coil region" evidence="14">
    <location>
        <begin position="663"/>
        <end position="709"/>
    </location>
</feature>
<dbReference type="InterPro" id="IPR001943">
    <property type="entry name" value="UVR_dom"/>
</dbReference>
<evidence type="ECO:0000256" key="8">
    <source>
        <dbReference type="ARBA" id="ARBA00022881"/>
    </source>
</evidence>
<dbReference type="NCBIfam" id="TIGR00631">
    <property type="entry name" value="uvrb"/>
    <property type="match status" value="1"/>
</dbReference>
<gene>
    <name evidence="12 19" type="primary">uvrB</name>
    <name evidence="19" type="ORF">FEF27_08305</name>
</gene>
<keyword evidence="12 13" id="KW-0742">SOS response</keyword>
<evidence type="ECO:0000256" key="15">
    <source>
        <dbReference type="SAM" id="MobiDB-lite"/>
    </source>
</evidence>
<evidence type="ECO:0000256" key="11">
    <source>
        <dbReference type="ARBA" id="ARBA00029504"/>
    </source>
</evidence>
<dbReference type="InterPro" id="IPR014001">
    <property type="entry name" value="Helicase_ATP-bd"/>
</dbReference>
<dbReference type="InterPro" id="IPR027417">
    <property type="entry name" value="P-loop_NTPase"/>
</dbReference>
<evidence type="ECO:0000256" key="6">
    <source>
        <dbReference type="ARBA" id="ARBA00022769"/>
    </source>
</evidence>
<dbReference type="EMBL" id="VAWA01000009">
    <property type="protein sequence ID" value="TLP75309.1"/>
    <property type="molecule type" value="Genomic_DNA"/>
</dbReference>
<evidence type="ECO:0000313" key="20">
    <source>
        <dbReference type="Proteomes" id="UP000306544"/>
    </source>
</evidence>
<dbReference type="GO" id="GO:0016887">
    <property type="term" value="F:ATP hydrolysis activity"/>
    <property type="evidence" value="ECO:0007669"/>
    <property type="project" value="InterPro"/>
</dbReference>
<organism evidence="19 20">
    <name type="scientific">Nesterenkonia sphaerica</name>
    <dbReference type="NCBI Taxonomy" id="1804988"/>
    <lineage>
        <taxon>Bacteria</taxon>
        <taxon>Bacillati</taxon>
        <taxon>Actinomycetota</taxon>
        <taxon>Actinomycetes</taxon>
        <taxon>Micrococcales</taxon>
        <taxon>Micrococcaceae</taxon>
        <taxon>Nesterenkonia</taxon>
    </lineage>
</organism>
<feature type="binding site" evidence="12">
    <location>
        <begin position="48"/>
        <end position="55"/>
    </location>
    <ligand>
        <name>ATP</name>
        <dbReference type="ChEBI" id="CHEBI:30616"/>
    </ligand>
</feature>
<protein>
    <recommendedName>
        <fullName evidence="11 12">UvrABC system protein B</fullName>
        <shortName evidence="12">Protein UvrB</shortName>
    </recommendedName>
    <alternativeName>
        <fullName evidence="12">Excinuclease ABC subunit B</fullName>
    </alternativeName>
</protein>
<dbReference type="GO" id="GO:0009432">
    <property type="term" value="P:SOS response"/>
    <property type="evidence" value="ECO:0007669"/>
    <property type="project" value="UniProtKB-UniRule"/>
</dbReference>
<dbReference type="Pfam" id="PF17757">
    <property type="entry name" value="UvrB_inter"/>
    <property type="match status" value="1"/>
</dbReference>
<dbReference type="GO" id="GO:0009380">
    <property type="term" value="C:excinuclease repair complex"/>
    <property type="evidence" value="ECO:0007669"/>
    <property type="project" value="InterPro"/>
</dbReference>
<comment type="function">
    <text evidence="12">The UvrABC repair system catalyzes the recognition and processing of DNA lesions. A damage recognition complex composed of 2 UvrA and 2 UvrB subunits scans DNA for abnormalities. Upon binding of the UvrA(2)B(2) complex to a putative damaged site, the DNA wraps around one UvrB monomer. DNA wrap is dependent on ATP binding by UvrB and probably causes local melting of the DNA helix, facilitating insertion of UvrB beta-hairpin between the DNA strands. Then UvrB probes one DNA strand for the presence of a lesion. If a lesion is found the UvrA subunits dissociate and the UvrB-DNA preincision complex is formed. This complex is subsequently bound by UvrC and the second UvrB is released. If no lesion is found, the DNA wraps around the other UvrB subunit that will check the other stand for damage.</text>
</comment>
<evidence type="ECO:0000256" key="12">
    <source>
        <dbReference type="HAMAP-Rule" id="MF_00204"/>
    </source>
</evidence>
<dbReference type="InterPro" id="IPR006935">
    <property type="entry name" value="Helicase/UvrB_N"/>
</dbReference>
<dbReference type="GO" id="GO:0009381">
    <property type="term" value="F:excinuclease ABC activity"/>
    <property type="evidence" value="ECO:0007669"/>
    <property type="project" value="UniProtKB-UniRule"/>
</dbReference>
<dbReference type="CDD" id="cd18790">
    <property type="entry name" value="SF2_C_UvrB"/>
    <property type="match status" value="1"/>
</dbReference>
<dbReference type="InterPro" id="IPR036876">
    <property type="entry name" value="UVR_dom_sf"/>
</dbReference>
<evidence type="ECO:0000256" key="7">
    <source>
        <dbReference type="ARBA" id="ARBA00022840"/>
    </source>
</evidence>
<evidence type="ECO:0000256" key="14">
    <source>
        <dbReference type="SAM" id="Coils"/>
    </source>
</evidence>
<keyword evidence="8 12" id="KW-0267">Excision nuclease</keyword>
<dbReference type="InterPro" id="IPR041471">
    <property type="entry name" value="UvrB_inter"/>
</dbReference>
<name>A0A5R9A983_9MICC</name>
<evidence type="ECO:0000256" key="1">
    <source>
        <dbReference type="ARBA" id="ARBA00004496"/>
    </source>
</evidence>
<dbReference type="Proteomes" id="UP000306544">
    <property type="component" value="Unassembled WGS sequence"/>
</dbReference>
<comment type="caution">
    <text evidence="19">The sequence shown here is derived from an EMBL/GenBank/DDBJ whole genome shotgun (WGS) entry which is preliminary data.</text>
</comment>
<dbReference type="PANTHER" id="PTHR24029">
    <property type="entry name" value="UVRABC SYSTEM PROTEIN B"/>
    <property type="match status" value="1"/>
</dbReference>
<dbReference type="InterPro" id="IPR004807">
    <property type="entry name" value="UvrB"/>
</dbReference>
<keyword evidence="9 12" id="KW-0234">DNA repair</keyword>
<keyword evidence="4 12" id="KW-0547">Nucleotide-binding</keyword>
<evidence type="ECO:0000256" key="13">
    <source>
        <dbReference type="RuleBase" id="RU003587"/>
    </source>
</evidence>
<evidence type="ECO:0000256" key="9">
    <source>
        <dbReference type="ARBA" id="ARBA00023204"/>
    </source>
</evidence>
<evidence type="ECO:0000256" key="10">
    <source>
        <dbReference type="ARBA" id="ARBA00026033"/>
    </source>
</evidence>
<sequence>MSLAPKISRTVAPFTVESPYQPSGDQPQAIEELAERVEGGEKDVVLMGATGTGKSATAAWLIERLQRPTLIMVQNKTLAAQLANEFRELLPHNAVEYFVSYYDYYQPEAYVPQTDTFIEKDSSINEEVERLRHSATNALLTRRDTVVVATVSCIYGLGTPEEYIAQMVSLRRGQVVDRDELLRRFVNMQYVRNDTDFHRGTFRVRGDTVEIIPMYEELAVRIEFFGDEIEAIQTLHPLTGTLVREEEEMYIFPASHYVAGEDRMAKAIAAIEDELRERLQELEAQNKLLEAQRLRMRTTYDLEMMQQMGFCNGIENYSRHIDGRPAGSAPHCLLDYFPDDFVLIVDESHVTIPQIGGMYEGDMSRKRTLVEHGFRLPSAMDNRPLKWDEFLERIGQTVYLSATPGNYELGQSDGVVEQIIRPTGLVDPKIEVKPTRGQIDDLLHEIRTRSERNERTLVTTLTKRMAEDLTEYLLEHGVKVEYLHSDVDTLKRIEILRELRKGTFDVVVGINLLREGLDLPEVSLVAILDADKEGFLRSTTSLIQTIGRAARNLHGEVHMYADKITDSMRRAIDETERRRQRQIAHNREHGIDPAPLVKKIADITDQLAREDADTADLLQGMGGLATGFQYGKGHRGFTGFHREDDDAPGQEPTAPSLAAQTPAQDTADLIAQLTEQMHRAAENLNFELAARLRDELGDLKRELRAIQTAE</sequence>
<dbReference type="RefSeq" id="WP_138170394.1">
    <property type="nucleotide sequence ID" value="NZ_VAWA01000009.1"/>
</dbReference>
<feature type="short sequence motif" description="Beta-hairpin" evidence="12">
    <location>
        <begin position="101"/>
        <end position="124"/>
    </location>
</feature>
<keyword evidence="3 12" id="KW-0963">Cytoplasm</keyword>
<evidence type="ECO:0000256" key="2">
    <source>
        <dbReference type="ARBA" id="ARBA00008533"/>
    </source>
</evidence>
<dbReference type="SMART" id="SM00490">
    <property type="entry name" value="HELICc"/>
    <property type="match status" value="1"/>
</dbReference>
<dbReference type="PROSITE" id="PS51192">
    <property type="entry name" value="HELICASE_ATP_BIND_1"/>
    <property type="match status" value="1"/>
</dbReference>
<keyword evidence="5 12" id="KW-0227">DNA damage</keyword>
<evidence type="ECO:0000259" key="18">
    <source>
        <dbReference type="PROSITE" id="PS51194"/>
    </source>
</evidence>
<feature type="domain" description="Helicase ATP-binding" evidence="17">
    <location>
        <begin position="35"/>
        <end position="192"/>
    </location>
</feature>
<dbReference type="OrthoDB" id="9806651at2"/>
<keyword evidence="14" id="KW-0175">Coiled coil</keyword>
<dbReference type="Pfam" id="PF12344">
    <property type="entry name" value="UvrB"/>
    <property type="match status" value="1"/>
</dbReference>
<dbReference type="NCBIfam" id="NF003673">
    <property type="entry name" value="PRK05298.1"/>
    <property type="match status" value="1"/>
</dbReference>
<dbReference type="PANTHER" id="PTHR24029:SF0">
    <property type="entry name" value="UVRABC SYSTEM PROTEIN B"/>
    <property type="match status" value="1"/>
</dbReference>
<evidence type="ECO:0000259" key="16">
    <source>
        <dbReference type="PROSITE" id="PS50151"/>
    </source>
</evidence>
<evidence type="ECO:0000256" key="4">
    <source>
        <dbReference type="ARBA" id="ARBA00022741"/>
    </source>
</evidence>
<comment type="subunit">
    <text evidence="10 12 13">Forms a heterotetramer with UvrA during the search for lesions. Interacts with UvrC in an incision complex.</text>
</comment>
<dbReference type="Gene3D" id="3.40.50.300">
    <property type="entry name" value="P-loop containing nucleotide triphosphate hydrolases"/>
    <property type="match status" value="3"/>
</dbReference>
<dbReference type="HAMAP" id="MF_00204">
    <property type="entry name" value="UvrB"/>
    <property type="match status" value="1"/>
</dbReference>
<comment type="similarity">
    <text evidence="2 12 13">Belongs to the UvrB family.</text>
</comment>
<dbReference type="GO" id="GO:0005524">
    <property type="term" value="F:ATP binding"/>
    <property type="evidence" value="ECO:0007669"/>
    <property type="project" value="UniProtKB-UniRule"/>
</dbReference>
<dbReference type="Pfam" id="PF02151">
    <property type="entry name" value="UVR"/>
    <property type="match status" value="1"/>
</dbReference>
<comment type="domain">
    <text evidence="12">The beta-hairpin motif is involved in DNA binding.</text>
</comment>
<feature type="domain" description="UVR" evidence="16">
    <location>
        <begin position="667"/>
        <end position="702"/>
    </location>
</feature>
<evidence type="ECO:0000313" key="19">
    <source>
        <dbReference type="EMBL" id="TLP75309.1"/>
    </source>
</evidence>
<keyword evidence="6 12" id="KW-0228">DNA excision</keyword>
<dbReference type="PROSITE" id="PS50151">
    <property type="entry name" value="UVR"/>
    <property type="match status" value="1"/>
</dbReference>
<dbReference type="GO" id="GO:0003677">
    <property type="term" value="F:DNA binding"/>
    <property type="evidence" value="ECO:0007669"/>
    <property type="project" value="UniProtKB-UniRule"/>
</dbReference>
<feature type="coiled-coil region" evidence="14">
    <location>
        <begin position="265"/>
        <end position="299"/>
    </location>
</feature>
<dbReference type="GO" id="GO:0006289">
    <property type="term" value="P:nucleotide-excision repair"/>
    <property type="evidence" value="ECO:0007669"/>
    <property type="project" value="UniProtKB-UniRule"/>
</dbReference>
<dbReference type="Pfam" id="PF04851">
    <property type="entry name" value="ResIII"/>
    <property type="match status" value="1"/>
</dbReference>
<dbReference type="Gene3D" id="4.10.860.10">
    <property type="entry name" value="UVR domain"/>
    <property type="match status" value="1"/>
</dbReference>
<dbReference type="InterPro" id="IPR001650">
    <property type="entry name" value="Helicase_C-like"/>
</dbReference>
<feature type="region of interest" description="Disordered" evidence="15">
    <location>
        <begin position="635"/>
        <end position="662"/>
    </location>
</feature>
<reference evidence="19 20" key="1">
    <citation type="submission" date="2019-05" db="EMBL/GenBank/DDBJ databases">
        <title>Nesterenkonia sp. GY239, isolated from the Southern Atlantic Ocean.</title>
        <authorList>
            <person name="Zhang G."/>
        </authorList>
    </citation>
    <scope>NUCLEOTIDE SEQUENCE [LARGE SCALE GENOMIC DNA]</scope>
    <source>
        <strain evidence="19 20">GY239</strain>
    </source>
</reference>
<accession>A0A5R9A983</accession>
<keyword evidence="20" id="KW-1185">Reference proteome</keyword>
<comment type="subcellular location">
    <subcellularLocation>
        <location evidence="1 12 13">Cytoplasm</location>
    </subcellularLocation>
</comment>
<evidence type="ECO:0000256" key="3">
    <source>
        <dbReference type="ARBA" id="ARBA00022490"/>
    </source>
</evidence>
<dbReference type="SUPFAM" id="SSF46600">
    <property type="entry name" value="C-terminal UvrC-binding domain of UvrB"/>
    <property type="match status" value="1"/>
</dbReference>
<dbReference type="Pfam" id="PF00271">
    <property type="entry name" value="Helicase_C"/>
    <property type="match status" value="1"/>
</dbReference>
<dbReference type="AlphaFoldDB" id="A0A5R9A983"/>
<feature type="domain" description="Helicase C-terminal" evidence="18">
    <location>
        <begin position="438"/>
        <end position="604"/>
    </location>
</feature>
<proteinExistence type="inferred from homology"/>
<dbReference type="PROSITE" id="PS51194">
    <property type="entry name" value="HELICASE_CTER"/>
    <property type="match status" value="1"/>
</dbReference>
<dbReference type="CDD" id="cd17916">
    <property type="entry name" value="DEXHc_UvrB"/>
    <property type="match status" value="1"/>
</dbReference>
<evidence type="ECO:0000259" key="17">
    <source>
        <dbReference type="PROSITE" id="PS51192"/>
    </source>
</evidence>
<dbReference type="GO" id="GO:0005737">
    <property type="term" value="C:cytoplasm"/>
    <property type="evidence" value="ECO:0007669"/>
    <property type="project" value="UniProtKB-SubCell"/>
</dbReference>
<dbReference type="SUPFAM" id="SSF52540">
    <property type="entry name" value="P-loop containing nucleoside triphosphate hydrolases"/>
    <property type="match status" value="2"/>
</dbReference>
<dbReference type="InterPro" id="IPR024759">
    <property type="entry name" value="UvrB_YAD/RRR_dom"/>
</dbReference>
<dbReference type="SMART" id="SM00487">
    <property type="entry name" value="DEXDc"/>
    <property type="match status" value="1"/>
</dbReference>
<evidence type="ECO:0000256" key="5">
    <source>
        <dbReference type="ARBA" id="ARBA00022763"/>
    </source>
</evidence>
<keyword evidence="7 12" id="KW-0067">ATP-binding</keyword>